<dbReference type="Proteomes" id="UP000233556">
    <property type="component" value="Unassembled WGS sequence"/>
</dbReference>
<protein>
    <recommendedName>
        <fullName evidence="3">Rna-directed dna polymerase from mobile element jockey-like</fullName>
    </recommendedName>
</protein>
<evidence type="ECO:0000313" key="1">
    <source>
        <dbReference type="EMBL" id="PKU43623.1"/>
    </source>
</evidence>
<evidence type="ECO:0000313" key="2">
    <source>
        <dbReference type="Proteomes" id="UP000233556"/>
    </source>
</evidence>
<keyword evidence="2" id="KW-1185">Reference proteome</keyword>
<sequence length="145" mass="16213">MVVLPFTGTRTGWTTGTNRNLMKFNKGKCEVLHLVRNNSMHHYTLGADQLESSFAKKDLGVLLDKKLNMSNRRTLAEKKGQQLPGLQQVEHCQQVKGGDPSLLSTGEDTTRVLCPVLALDFPLQDTDLLSKSSTGTWRRLRSIFV</sequence>
<proteinExistence type="predicted"/>
<dbReference type="AlphaFoldDB" id="A0A2I0UCB6"/>
<gene>
    <name evidence="1" type="ORF">llap_6081</name>
</gene>
<evidence type="ECO:0008006" key="3">
    <source>
        <dbReference type="Google" id="ProtNLM"/>
    </source>
</evidence>
<dbReference type="EMBL" id="KZ505884">
    <property type="protein sequence ID" value="PKU43623.1"/>
    <property type="molecule type" value="Genomic_DNA"/>
</dbReference>
<name>A0A2I0UCB6_LIMLA</name>
<dbReference type="OrthoDB" id="10056483at2759"/>
<reference evidence="2" key="1">
    <citation type="submission" date="2017-11" db="EMBL/GenBank/DDBJ databases">
        <authorList>
            <person name="Lima N.C."/>
            <person name="Parody-Merino A.M."/>
            <person name="Battley P.F."/>
            <person name="Fidler A.E."/>
            <person name="Prosdocimi F."/>
        </authorList>
    </citation>
    <scope>NUCLEOTIDE SEQUENCE [LARGE SCALE GENOMIC DNA]</scope>
</reference>
<accession>A0A2I0UCB6</accession>
<organism evidence="1 2">
    <name type="scientific">Limosa lapponica baueri</name>
    <dbReference type="NCBI Taxonomy" id="1758121"/>
    <lineage>
        <taxon>Eukaryota</taxon>
        <taxon>Metazoa</taxon>
        <taxon>Chordata</taxon>
        <taxon>Craniata</taxon>
        <taxon>Vertebrata</taxon>
        <taxon>Euteleostomi</taxon>
        <taxon>Archelosauria</taxon>
        <taxon>Archosauria</taxon>
        <taxon>Dinosauria</taxon>
        <taxon>Saurischia</taxon>
        <taxon>Theropoda</taxon>
        <taxon>Coelurosauria</taxon>
        <taxon>Aves</taxon>
        <taxon>Neognathae</taxon>
        <taxon>Neoaves</taxon>
        <taxon>Charadriiformes</taxon>
        <taxon>Scolopacidae</taxon>
        <taxon>Limosa</taxon>
    </lineage>
</organism>
<reference evidence="2" key="2">
    <citation type="submission" date="2017-12" db="EMBL/GenBank/DDBJ databases">
        <title>Genome sequence of the Bar-tailed Godwit (Limosa lapponica baueri).</title>
        <authorList>
            <person name="Lima N.C.B."/>
            <person name="Parody-Merino A.M."/>
            <person name="Battley P.F."/>
            <person name="Fidler A.E."/>
            <person name="Prosdocimi F."/>
        </authorList>
    </citation>
    <scope>NUCLEOTIDE SEQUENCE [LARGE SCALE GENOMIC DNA]</scope>
</reference>